<dbReference type="EMBL" id="AFZE01000009">
    <property type="protein sequence ID" value="EHL15723.1"/>
    <property type="molecule type" value="Genomic_DNA"/>
</dbReference>
<dbReference type="NCBIfam" id="TIGR00718">
    <property type="entry name" value="sda_alpha"/>
    <property type="match status" value="1"/>
</dbReference>
<gene>
    <name evidence="13" type="ORF">HMPREF9629_01694</name>
</gene>
<dbReference type="PATRIC" id="fig|796937.3.peg.888"/>
<dbReference type="AlphaFoldDB" id="G9WZU3"/>
<organism evidence="13 14">
    <name type="scientific">Peptoanaerobacter stomatis</name>
    <dbReference type="NCBI Taxonomy" id="796937"/>
    <lineage>
        <taxon>Bacteria</taxon>
        <taxon>Bacillati</taxon>
        <taxon>Bacillota</taxon>
        <taxon>Clostridia</taxon>
        <taxon>Peptostreptococcales</taxon>
        <taxon>Filifactoraceae</taxon>
        <taxon>Peptoanaerobacter</taxon>
    </lineage>
</organism>
<evidence type="ECO:0000256" key="6">
    <source>
        <dbReference type="ARBA" id="ARBA00022723"/>
    </source>
</evidence>
<evidence type="ECO:0000256" key="9">
    <source>
        <dbReference type="ARBA" id="ARBA00023239"/>
    </source>
</evidence>
<dbReference type="GO" id="GO:0006094">
    <property type="term" value="P:gluconeogenesis"/>
    <property type="evidence" value="ECO:0007669"/>
    <property type="project" value="UniProtKB-KW"/>
</dbReference>
<evidence type="ECO:0000256" key="5">
    <source>
        <dbReference type="ARBA" id="ARBA00022485"/>
    </source>
</evidence>
<reference evidence="13 14" key="1">
    <citation type="submission" date="2011-08" db="EMBL/GenBank/DDBJ databases">
        <title>The Genome Sequence of Eubacteriaceae bacterium ACC19a.</title>
        <authorList>
            <consortium name="The Broad Institute Genome Sequencing Platform"/>
            <person name="Earl A."/>
            <person name="Ward D."/>
            <person name="Feldgarden M."/>
            <person name="Gevers D."/>
            <person name="Sizova M."/>
            <person name="Hazen A."/>
            <person name="Epstein S."/>
            <person name="Young S.K."/>
            <person name="Zeng Q."/>
            <person name="Gargeya S."/>
            <person name="Fitzgerald M."/>
            <person name="Haas B."/>
            <person name="Abouelleil A."/>
            <person name="Alvarado L."/>
            <person name="Arachchi H.M."/>
            <person name="Berlin A."/>
            <person name="Brown A."/>
            <person name="Chapman S.B."/>
            <person name="Chen Z."/>
            <person name="Dunbar C."/>
            <person name="Freedman E."/>
            <person name="Gearin G."/>
            <person name="Gellesch M."/>
            <person name="Goldberg J."/>
            <person name="Griggs A."/>
            <person name="Gujja S."/>
            <person name="Heiman D."/>
            <person name="Howarth C."/>
            <person name="Larson L."/>
            <person name="Lui A."/>
            <person name="MacDonald P.J.P."/>
            <person name="Montmayeur A."/>
            <person name="Murphy C."/>
            <person name="Neiman D."/>
            <person name="Pearson M."/>
            <person name="Priest M."/>
            <person name="Roberts A."/>
            <person name="Saif S."/>
            <person name="Shea T."/>
            <person name="Shenoy N."/>
            <person name="Sisk P."/>
            <person name="Stolte C."/>
            <person name="Sykes S."/>
            <person name="Wortman J."/>
            <person name="Nusbaum C."/>
            <person name="Birren B."/>
        </authorList>
    </citation>
    <scope>NUCLEOTIDE SEQUENCE [LARGE SCALE GENOMIC DNA]</scope>
    <source>
        <strain evidence="13 14">ACC19a</strain>
    </source>
</reference>
<evidence type="ECO:0000256" key="10">
    <source>
        <dbReference type="ARBA" id="ARBA00049406"/>
    </source>
</evidence>
<evidence type="ECO:0000313" key="14">
    <source>
        <dbReference type="Proteomes" id="UP000006437"/>
    </source>
</evidence>
<feature type="domain" description="Serine dehydratase-like alpha subunit" evidence="12">
    <location>
        <begin position="16"/>
        <end position="275"/>
    </location>
</feature>
<dbReference type="InterPro" id="IPR051318">
    <property type="entry name" value="Fe-S_L-Ser"/>
</dbReference>
<keyword evidence="9 11" id="KW-0456">Lyase</keyword>
<dbReference type="Pfam" id="PF03313">
    <property type="entry name" value="SDH_alpha"/>
    <property type="match status" value="1"/>
</dbReference>
<evidence type="ECO:0000313" key="13">
    <source>
        <dbReference type="EMBL" id="EHL15723.1"/>
    </source>
</evidence>
<comment type="catalytic activity">
    <reaction evidence="10 11">
        <text>L-serine = pyruvate + NH4(+)</text>
        <dbReference type="Rhea" id="RHEA:19169"/>
        <dbReference type="ChEBI" id="CHEBI:15361"/>
        <dbReference type="ChEBI" id="CHEBI:28938"/>
        <dbReference type="ChEBI" id="CHEBI:33384"/>
        <dbReference type="EC" id="4.3.1.17"/>
    </reaction>
</comment>
<evidence type="ECO:0000256" key="8">
    <source>
        <dbReference type="ARBA" id="ARBA00023014"/>
    </source>
</evidence>
<evidence type="ECO:0000256" key="11">
    <source>
        <dbReference type="RuleBase" id="RU366059"/>
    </source>
</evidence>
<comment type="caution">
    <text evidence="13">The sequence shown here is derived from an EMBL/GenBank/DDBJ whole genome shotgun (WGS) entry which is preliminary data.</text>
</comment>
<comment type="pathway">
    <text evidence="2">Carbohydrate biosynthesis; gluconeogenesis.</text>
</comment>
<evidence type="ECO:0000259" key="12">
    <source>
        <dbReference type="Pfam" id="PF03313"/>
    </source>
</evidence>
<dbReference type="InterPro" id="IPR004642">
    <property type="entry name" value="Ser_deHydtase_asu"/>
</dbReference>
<accession>G9WZU3</accession>
<dbReference type="BioCyc" id="EBAC796937-HMP:GMGH-1702-MONOMER"/>
<dbReference type="GO" id="GO:0003941">
    <property type="term" value="F:L-serine ammonia-lyase activity"/>
    <property type="evidence" value="ECO:0007669"/>
    <property type="project" value="UniProtKB-UniRule"/>
</dbReference>
<dbReference type="GO" id="GO:0051539">
    <property type="term" value="F:4 iron, 4 sulfur cluster binding"/>
    <property type="evidence" value="ECO:0007669"/>
    <property type="project" value="UniProtKB-UniRule"/>
</dbReference>
<evidence type="ECO:0000256" key="7">
    <source>
        <dbReference type="ARBA" id="ARBA00023004"/>
    </source>
</evidence>
<evidence type="ECO:0000256" key="2">
    <source>
        <dbReference type="ARBA" id="ARBA00004742"/>
    </source>
</evidence>
<sequence>MQYTAKDIIKECNDRNIHLYHLAIEDEMNKNNVSEEYIRAEFYKMLDVMGKSSSNFLEKESVTNMGMIDGFAKKMNDYYKKGKSFCGDDVTRAMAMAFSTIEVNASMGKIVAAPTAGASGILPAAFMSAKIKFDLDKDTLINGLLTSSFVGKIIGKYFTFAGAEGGCQAECGSAASMAAAGLVQMLGGSVEQCFHAGSFALLNVMGLVCDPVAGLVEYPCAFRNSSGVINAMLCADMALAGVKSVVPFEEVMKAANIVGSALPLSLRETGIGGIAGTETACNIRNVYFSKFDK</sequence>
<comment type="similarity">
    <text evidence="3 11">Belongs to the iron-sulfur dependent L-serine dehydratase family.</text>
</comment>
<dbReference type="EC" id="4.3.1.17" evidence="11"/>
<dbReference type="PANTHER" id="PTHR30182">
    <property type="entry name" value="L-SERINE DEHYDRATASE"/>
    <property type="match status" value="1"/>
</dbReference>
<name>G9WZU3_9FIRM</name>
<dbReference type="PANTHER" id="PTHR30182:SF1">
    <property type="entry name" value="L-SERINE DEHYDRATASE 1"/>
    <property type="match status" value="1"/>
</dbReference>
<dbReference type="HOGENOM" id="CLU_022305_2_0_9"/>
<comment type="cofactor">
    <cofactor evidence="1 11">
        <name>[4Fe-4S] cluster</name>
        <dbReference type="ChEBI" id="CHEBI:49883"/>
    </cofactor>
</comment>
<dbReference type="InterPro" id="IPR005130">
    <property type="entry name" value="Ser_deHydtase-like_asu"/>
</dbReference>
<dbReference type="Proteomes" id="UP000006437">
    <property type="component" value="Unassembled WGS sequence"/>
</dbReference>
<dbReference type="RefSeq" id="WP_009525923.1">
    <property type="nucleotide sequence ID" value="NZ_JH414558.1"/>
</dbReference>
<keyword evidence="5 11" id="KW-0004">4Fe-4S</keyword>
<keyword evidence="6 11" id="KW-0479">Metal-binding</keyword>
<proteinExistence type="inferred from homology"/>
<keyword evidence="8 11" id="KW-0411">Iron-sulfur</keyword>
<protein>
    <recommendedName>
        <fullName evidence="11">L-serine dehydratase</fullName>
        <ecNumber evidence="11">4.3.1.17</ecNumber>
    </recommendedName>
</protein>
<evidence type="ECO:0000256" key="4">
    <source>
        <dbReference type="ARBA" id="ARBA00022432"/>
    </source>
</evidence>
<evidence type="ECO:0000256" key="1">
    <source>
        <dbReference type="ARBA" id="ARBA00001966"/>
    </source>
</evidence>
<dbReference type="GO" id="GO:0046872">
    <property type="term" value="F:metal ion binding"/>
    <property type="evidence" value="ECO:0007669"/>
    <property type="project" value="UniProtKB-KW"/>
</dbReference>
<evidence type="ECO:0000256" key="3">
    <source>
        <dbReference type="ARBA" id="ARBA00008636"/>
    </source>
</evidence>
<keyword evidence="7 11" id="KW-0408">Iron</keyword>
<keyword evidence="4 11" id="KW-0312">Gluconeogenesis</keyword>